<keyword evidence="6" id="KW-0808">Transferase</keyword>
<dbReference type="PANTHER" id="PTHR43847:SF1">
    <property type="entry name" value="BLL3993 PROTEIN"/>
    <property type="match status" value="1"/>
</dbReference>
<evidence type="ECO:0000256" key="1">
    <source>
        <dbReference type="ARBA" id="ARBA00004127"/>
    </source>
</evidence>
<dbReference type="AlphaFoldDB" id="A0A5B8YKF2"/>
<evidence type="ECO:0000256" key="4">
    <source>
        <dbReference type="ARBA" id="ARBA00023136"/>
    </source>
</evidence>
<feature type="transmembrane region" description="Helical" evidence="5">
    <location>
        <begin position="105"/>
        <end position="122"/>
    </location>
</feature>
<feature type="transmembrane region" description="Helical" evidence="5">
    <location>
        <begin position="7"/>
        <end position="26"/>
    </location>
</feature>
<keyword evidence="6" id="KW-0489">Methyltransferase</keyword>
<dbReference type="Pfam" id="PF04191">
    <property type="entry name" value="PEMT"/>
    <property type="match status" value="1"/>
</dbReference>
<gene>
    <name evidence="6" type="ORF">FK178_06175</name>
</gene>
<evidence type="ECO:0000256" key="5">
    <source>
        <dbReference type="SAM" id="Phobius"/>
    </source>
</evidence>
<dbReference type="GO" id="GO:0032259">
    <property type="term" value="P:methylation"/>
    <property type="evidence" value="ECO:0007669"/>
    <property type="project" value="UniProtKB-KW"/>
</dbReference>
<comment type="subcellular location">
    <subcellularLocation>
        <location evidence="1">Endomembrane system</location>
        <topology evidence="1">Multi-pass membrane protein</topology>
    </subcellularLocation>
</comment>
<evidence type="ECO:0000313" key="7">
    <source>
        <dbReference type="Proteomes" id="UP000321954"/>
    </source>
</evidence>
<reference evidence="6 7" key="1">
    <citation type="submission" date="2019-08" db="EMBL/GenBank/DDBJ databases">
        <title>Antarcticibacterium arcticum sp. nov., a bacterium isolated from marine sediment of the Canadian Beaufort Sea.</title>
        <authorList>
            <person name="Lee Y.M."/>
            <person name="Baek K."/>
            <person name="Lee D.-H."/>
            <person name="Shin S.C."/>
            <person name="Jin Y.K."/>
            <person name="Park Y."/>
        </authorList>
    </citation>
    <scope>NUCLEOTIDE SEQUENCE [LARGE SCALE GENOMIC DNA]</scope>
    <source>
        <strain evidence="6 7">PAMC 28998</strain>
    </source>
</reference>
<evidence type="ECO:0000256" key="2">
    <source>
        <dbReference type="ARBA" id="ARBA00022692"/>
    </source>
</evidence>
<keyword evidence="4 5" id="KW-0472">Membrane</keyword>
<accession>A0A5B8YKF2</accession>
<keyword evidence="3 5" id="KW-1133">Transmembrane helix</keyword>
<dbReference type="InterPro" id="IPR052527">
    <property type="entry name" value="Metal_cation-efflux_comp"/>
</dbReference>
<feature type="transmembrane region" description="Helical" evidence="5">
    <location>
        <begin position="38"/>
        <end position="58"/>
    </location>
</feature>
<dbReference type="EMBL" id="CP042476">
    <property type="protein sequence ID" value="QED37327.1"/>
    <property type="molecule type" value="Genomic_DNA"/>
</dbReference>
<evidence type="ECO:0000256" key="3">
    <source>
        <dbReference type="ARBA" id="ARBA00022989"/>
    </source>
</evidence>
<dbReference type="InterPro" id="IPR007318">
    <property type="entry name" value="Phopholipid_MeTrfase"/>
</dbReference>
<dbReference type="GO" id="GO:0008168">
    <property type="term" value="F:methyltransferase activity"/>
    <property type="evidence" value="ECO:0007669"/>
    <property type="project" value="UniProtKB-KW"/>
</dbReference>
<dbReference type="RefSeq" id="WP_146832240.1">
    <property type="nucleotide sequence ID" value="NZ_CP042476.1"/>
</dbReference>
<dbReference type="GO" id="GO:0012505">
    <property type="term" value="C:endomembrane system"/>
    <property type="evidence" value="ECO:0007669"/>
    <property type="project" value="UniProtKB-SubCell"/>
</dbReference>
<dbReference type="OrthoDB" id="9809773at2"/>
<dbReference type="Gene3D" id="1.20.120.1630">
    <property type="match status" value="1"/>
</dbReference>
<keyword evidence="7" id="KW-1185">Reference proteome</keyword>
<dbReference type="Proteomes" id="UP000321954">
    <property type="component" value="Chromosome"/>
</dbReference>
<keyword evidence="2 5" id="KW-0812">Transmembrane</keyword>
<proteinExistence type="predicted"/>
<organism evidence="6 7">
    <name type="scientific">Antarcticibacterium arcticum</name>
    <dbReference type="NCBI Taxonomy" id="2585771"/>
    <lineage>
        <taxon>Bacteria</taxon>
        <taxon>Pseudomonadati</taxon>
        <taxon>Bacteroidota</taxon>
        <taxon>Flavobacteriia</taxon>
        <taxon>Flavobacteriales</taxon>
        <taxon>Flavobacteriaceae</taxon>
        <taxon>Antarcticibacterium</taxon>
    </lineage>
</organism>
<protein>
    <submittedName>
        <fullName evidence="6">Isoprenylcysteine carboxylmethyltransferase family protein</fullName>
    </submittedName>
</protein>
<dbReference type="PANTHER" id="PTHR43847">
    <property type="entry name" value="BLL3993 PROTEIN"/>
    <property type="match status" value="1"/>
</dbReference>
<dbReference type="KEGG" id="anp:FK178_06175"/>
<sequence>MKNPAADFVFVGLQIVLFAAYIPNFTLFELSVSDDVTIINLILALGGLMIIIISLLQLNKNLTIFPSPKKEGELVTSGLFKYMRHPIYSGILIATFFFALYSQSGYRLVIFLLLAILFYYKSQYEERALIKKFPQYESYRAGTGRFFPKL</sequence>
<name>A0A5B8YKF2_9FLAO</name>
<evidence type="ECO:0000313" key="6">
    <source>
        <dbReference type="EMBL" id="QED37327.1"/>
    </source>
</evidence>